<dbReference type="EnsemblMetazoa" id="ASIC010282-RA">
    <property type="protein sequence ID" value="ASIC010282-PA"/>
    <property type="gene ID" value="ASIC010282"/>
</dbReference>
<dbReference type="AlphaFoldDB" id="A0A084VX74"/>
<gene>
    <name evidence="1" type="ORF">ZHAS_00010282</name>
</gene>
<dbReference type="EMBL" id="ATLV01017852">
    <property type="status" value="NOT_ANNOTATED_CDS"/>
    <property type="molecule type" value="Genomic_DNA"/>
</dbReference>
<name>A0A084VX74_ANOSI</name>
<dbReference type="VEuPathDB" id="VectorBase:ASIC010282"/>
<keyword evidence="3" id="KW-1185">Reference proteome</keyword>
<protein>
    <submittedName>
        <fullName evidence="1 2">Uncharacterized protein</fullName>
    </submittedName>
</protein>
<dbReference type="Proteomes" id="UP000030765">
    <property type="component" value="Unassembled WGS sequence"/>
</dbReference>
<proteinExistence type="predicted"/>
<organism evidence="1">
    <name type="scientific">Anopheles sinensis</name>
    <name type="common">Mosquito</name>
    <dbReference type="NCBI Taxonomy" id="74873"/>
    <lineage>
        <taxon>Eukaryota</taxon>
        <taxon>Metazoa</taxon>
        <taxon>Ecdysozoa</taxon>
        <taxon>Arthropoda</taxon>
        <taxon>Hexapoda</taxon>
        <taxon>Insecta</taxon>
        <taxon>Pterygota</taxon>
        <taxon>Neoptera</taxon>
        <taxon>Endopterygota</taxon>
        <taxon>Diptera</taxon>
        <taxon>Nematocera</taxon>
        <taxon>Culicoidea</taxon>
        <taxon>Culicidae</taxon>
        <taxon>Anophelinae</taxon>
        <taxon>Anopheles</taxon>
    </lineage>
</organism>
<evidence type="ECO:0000313" key="1">
    <source>
        <dbReference type="EMBL" id="KFB42568.1"/>
    </source>
</evidence>
<evidence type="ECO:0000313" key="3">
    <source>
        <dbReference type="Proteomes" id="UP000030765"/>
    </source>
</evidence>
<evidence type="ECO:0000313" key="2">
    <source>
        <dbReference type="EnsemblMetazoa" id="ASIC010282-PA"/>
    </source>
</evidence>
<dbReference type="EMBL" id="KE525195">
    <property type="protein sequence ID" value="KFB42568.1"/>
    <property type="molecule type" value="Genomic_DNA"/>
</dbReference>
<reference evidence="2" key="2">
    <citation type="submission" date="2020-05" db="UniProtKB">
        <authorList>
            <consortium name="EnsemblMetazoa"/>
        </authorList>
    </citation>
    <scope>IDENTIFICATION</scope>
</reference>
<sequence>MSSNSDLTFEWSLLTKKDCRKWNTQVKPRGKVRAHVYVCVCVAWLDVLRYLRGIVGIFTGGLREFPSLGPSFAEAKETRFYGGKLRAATDHKTSDKPV</sequence>
<reference evidence="1 3" key="1">
    <citation type="journal article" date="2014" name="BMC Genomics">
        <title>Genome sequence of Anopheles sinensis provides insight into genetics basis of mosquito competence for malaria parasites.</title>
        <authorList>
            <person name="Zhou D."/>
            <person name="Zhang D."/>
            <person name="Ding G."/>
            <person name="Shi L."/>
            <person name="Hou Q."/>
            <person name="Ye Y."/>
            <person name="Xu Y."/>
            <person name="Zhou H."/>
            <person name="Xiong C."/>
            <person name="Li S."/>
            <person name="Yu J."/>
            <person name="Hong S."/>
            <person name="Yu X."/>
            <person name="Zou P."/>
            <person name="Chen C."/>
            <person name="Chang X."/>
            <person name="Wang W."/>
            <person name="Lv Y."/>
            <person name="Sun Y."/>
            <person name="Ma L."/>
            <person name="Shen B."/>
            <person name="Zhu C."/>
        </authorList>
    </citation>
    <scope>NUCLEOTIDE SEQUENCE [LARGE SCALE GENOMIC DNA]</scope>
</reference>
<accession>A0A084VX74</accession>